<dbReference type="GO" id="GO:0006099">
    <property type="term" value="P:tricarboxylic acid cycle"/>
    <property type="evidence" value="ECO:0007669"/>
    <property type="project" value="UniProtKB-UniPathway"/>
</dbReference>
<feature type="active site" evidence="7">
    <location>
        <position position="376"/>
    </location>
</feature>
<feature type="active site" evidence="7">
    <location>
        <position position="318"/>
    </location>
</feature>
<dbReference type="PIRSF" id="PIRSF001369">
    <property type="entry name" value="Citrate_synth"/>
    <property type="match status" value="1"/>
</dbReference>
<comment type="pathway">
    <text evidence="1">Carbohydrate metabolism; tricarboxylic acid cycle; isocitrate from oxaloacetate: step 1/2.</text>
</comment>
<evidence type="ECO:0000256" key="8">
    <source>
        <dbReference type="RuleBase" id="RU003406"/>
    </source>
</evidence>
<evidence type="ECO:0000256" key="6">
    <source>
        <dbReference type="PIRNR" id="PIRNR001369"/>
    </source>
</evidence>
<comment type="similarity">
    <text evidence="2 6 8">Belongs to the citrate synthase family.</text>
</comment>
<dbReference type="UniPathway" id="UPA00223">
    <property type="reaction ID" value="UER00717"/>
</dbReference>
<dbReference type="PANTHER" id="PTHR42871:SF1">
    <property type="entry name" value="CITRATE SYNTHASE"/>
    <property type="match status" value="1"/>
</dbReference>
<organism evidence="9 10">
    <name type="scientific">Helicobacter bilis</name>
    <dbReference type="NCBI Taxonomy" id="37372"/>
    <lineage>
        <taxon>Bacteria</taxon>
        <taxon>Pseudomonadati</taxon>
        <taxon>Campylobacterota</taxon>
        <taxon>Epsilonproteobacteria</taxon>
        <taxon>Campylobacterales</taxon>
        <taxon>Helicobacteraceae</taxon>
        <taxon>Helicobacter</taxon>
    </lineage>
</organism>
<dbReference type="InterPro" id="IPR016142">
    <property type="entry name" value="Citrate_synth-like_lrg_a-sub"/>
</dbReference>
<dbReference type="EMBL" id="CP019645">
    <property type="protein sequence ID" value="AQQ59467.1"/>
    <property type="molecule type" value="Genomic_DNA"/>
</dbReference>
<dbReference type="InterPro" id="IPR024176">
    <property type="entry name" value="Citrate_synthase_bac-typ"/>
</dbReference>
<dbReference type="Pfam" id="PF00285">
    <property type="entry name" value="Citrate_synt"/>
    <property type="match status" value="1"/>
</dbReference>
<dbReference type="Gene3D" id="1.10.580.10">
    <property type="entry name" value="Citrate Synthase, domain 1"/>
    <property type="match status" value="1"/>
</dbReference>
<evidence type="ECO:0000256" key="4">
    <source>
        <dbReference type="ARBA" id="ARBA00022679"/>
    </source>
</evidence>
<dbReference type="SUPFAM" id="SSF48256">
    <property type="entry name" value="Citrate synthase"/>
    <property type="match status" value="1"/>
</dbReference>
<dbReference type="InterPro" id="IPR002020">
    <property type="entry name" value="Citrate_synthase"/>
</dbReference>
<dbReference type="NCBIfam" id="NF004126">
    <property type="entry name" value="PRK05614.1"/>
    <property type="match status" value="1"/>
</dbReference>
<reference evidence="9 10" key="1">
    <citation type="submission" date="2017-02" db="EMBL/GenBank/DDBJ databases">
        <title>Whole genome sequencing of Helicobacter bilis strain AAQJH.</title>
        <authorList>
            <person name="Conlan S."/>
            <person name="Thomas P.J."/>
            <person name="Mullikin J."/>
            <person name="Palmore T.N."/>
            <person name="Frank K.M."/>
            <person name="Segre J.A."/>
        </authorList>
    </citation>
    <scope>NUCLEOTIDE SEQUENCE [LARGE SCALE GENOMIC DNA]</scope>
    <source>
        <strain evidence="9 10">AAQJH</strain>
    </source>
</reference>
<dbReference type="InterPro" id="IPR019810">
    <property type="entry name" value="Citrate_synthase_AS"/>
</dbReference>
<dbReference type="PANTHER" id="PTHR42871">
    <property type="entry name" value="CITRATE SYNTHASE"/>
    <property type="match status" value="1"/>
</dbReference>
<dbReference type="PRINTS" id="PR00143">
    <property type="entry name" value="CITRTSNTHASE"/>
</dbReference>
<evidence type="ECO:0000313" key="10">
    <source>
        <dbReference type="Proteomes" id="UP000188298"/>
    </source>
</evidence>
<evidence type="ECO:0000256" key="2">
    <source>
        <dbReference type="ARBA" id="ARBA00010566"/>
    </source>
</evidence>
<keyword evidence="4 6" id="KW-0808">Transferase</keyword>
<dbReference type="GO" id="GO:0036440">
    <property type="term" value="F:citrate synthase activity"/>
    <property type="evidence" value="ECO:0007669"/>
    <property type="project" value="UniProtKB-EC"/>
</dbReference>
<dbReference type="Gene3D" id="2.20.28.60">
    <property type="match status" value="1"/>
</dbReference>
<evidence type="ECO:0000313" key="9">
    <source>
        <dbReference type="EMBL" id="AQQ59467.1"/>
    </source>
</evidence>
<proteinExistence type="inferred from homology"/>
<dbReference type="RefSeq" id="WP_077388477.1">
    <property type="nucleotide sequence ID" value="NZ_CP019645.1"/>
</dbReference>
<gene>
    <name evidence="9" type="ORF">XJ32_04450</name>
</gene>
<evidence type="ECO:0000256" key="5">
    <source>
        <dbReference type="ARBA" id="ARBA00049288"/>
    </source>
</evidence>
<dbReference type="Gene3D" id="1.10.230.10">
    <property type="entry name" value="Cytochrome P450-Terp, domain 2"/>
    <property type="match status" value="1"/>
</dbReference>
<dbReference type="Proteomes" id="UP000188298">
    <property type="component" value="Chromosome"/>
</dbReference>
<evidence type="ECO:0000256" key="7">
    <source>
        <dbReference type="PIRSR" id="PIRSR001369-1"/>
    </source>
</evidence>
<dbReference type="PROSITE" id="PS00480">
    <property type="entry name" value="CITRATE_SYNTHASE"/>
    <property type="match status" value="1"/>
</dbReference>
<accession>A0A1Q2LHE4</accession>
<dbReference type="InterPro" id="IPR016143">
    <property type="entry name" value="Citrate_synth-like_sm_a-sub"/>
</dbReference>
<dbReference type="KEGG" id="hbl:XJ32_04450"/>
<dbReference type="InterPro" id="IPR036969">
    <property type="entry name" value="Citrate_synthase_sf"/>
</dbReference>
<comment type="catalytic activity">
    <reaction evidence="5">
        <text>oxaloacetate + acetyl-CoA + H2O = citrate + CoA + H(+)</text>
        <dbReference type="Rhea" id="RHEA:16845"/>
        <dbReference type="ChEBI" id="CHEBI:15377"/>
        <dbReference type="ChEBI" id="CHEBI:15378"/>
        <dbReference type="ChEBI" id="CHEBI:16452"/>
        <dbReference type="ChEBI" id="CHEBI:16947"/>
        <dbReference type="ChEBI" id="CHEBI:57287"/>
        <dbReference type="ChEBI" id="CHEBI:57288"/>
        <dbReference type="EC" id="2.3.3.16"/>
    </reaction>
</comment>
<dbReference type="FunFam" id="1.10.230.10:FF:000002">
    <property type="entry name" value="Citrate synthase"/>
    <property type="match status" value="1"/>
</dbReference>
<name>A0A1Q2LHE4_9HELI</name>
<evidence type="ECO:0000256" key="3">
    <source>
        <dbReference type="ARBA" id="ARBA00022532"/>
    </source>
</evidence>
<protein>
    <recommendedName>
        <fullName evidence="6">Citrate synthase</fullName>
    </recommendedName>
</protein>
<sequence length="430" mass="48191">MGKNTVTLTNNETNESFDFDLINCTRGPKAINFSKLYETAGIFSYDPGYGSTAGCESTISYVDGKEGALLYKGIPIQDLVAKYSFTDVCRLLIAEDGLPKNKEESQAFDLELRHRGFLHERLKSVFAAFPDKAHPMATLSALVSVLATLYYDHKEMDDEDDYQMMARRIIAKTATMVAFCYRHSVGAPFIEPDVSKSYVENFLYMLRGYPHGRFKNTLKGEEGVDAVEIEALDKILTLHAEHGQNASTTTVRNVASTGVHPYAAISSGIAALWGPAHGGANEAVLQQLREIGDVKNVDKYVARVKDKNDPFRLMGFGHRVYKNYDPRAKTLKALKDDLNKRGIKMDMRLSEIAEKVEEVALSDSYFIERKLYPNVDFYSGIILTALKIPTELFTPIFVLGRMPGWCANLIEHVKNPSVRITRPRQVYLGK</sequence>
<evidence type="ECO:0000256" key="1">
    <source>
        <dbReference type="ARBA" id="ARBA00004751"/>
    </source>
</evidence>
<keyword evidence="3" id="KW-0816">Tricarboxylic acid cycle</keyword>
<dbReference type="AlphaFoldDB" id="A0A1Q2LHE4"/>